<accession>A2EUT7</accession>
<feature type="transmembrane region" description="Helical" evidence="1">
    <location>
        <begin position="321"/>
        <end position="342"/>
    </location>
</feature>
<dbReference type="InterPro" id="IPR029052">
    <property type="entry name" value="Metallo-depent_PP-like"/>
</dbReference>
<name>A2EUT7_TRIV3</name>
<dbReference type="Gene3D" id="3.60.21.10">
    <property type="match status" value="1"/>
</dbReference>
<dbReference type="VEuPathDB" id="TrichDB:TVAG_041980"/>
<reference evidence="2" key="2">
    <citation type="journal article" date="2007" name="Science">
        <title>Draft genome sequence of the sexually transmitted pathogen Trichomonas vaginalis.</title>
        <authorList>
            <person name="Carlton J.M."/>
            <person name="Hirt R.P."/>
            <person name="Silva J.C."/>
            <person name="Delcher A.L."/>
            <person name="Schatz M."/>
            <person name="Zhao Q."/>
            <person name="Wortman J.R."/>
            <person name="Bidwell S.L."/>
            <person name="Alsmark U.C.M."/>
            <person name="Besteiro S."/>
            <person name="Sicheritz-Ponten T."/>
            <person name="Noel C.J."/>
            <person name="Dacks J.B."/>
            <person name="Foster P.G."/>
            <person name="Simillion C."/>
            <person name="Van de Peer Y."/>
            <person name="Miranda-Saavedra D."/>
            <person name="Barton G.J."/>
            <person name="Westrop G.D."/>
            <person name="Mueller S."/>
            <person name="Dessi D."/>
            <person name="Fiori P.L."/>
            <person name="Ren Q."/>
            <person name="Paulsen I."/>
            <person name="Zhang H."/>
            <person name="Bastida-Corcuera F.D."/>
            <person name="Simoes-Barbosa A."/>
            <person name="Brown M.T."/>
            <person name="Hayes R.D."/>
            <person name="Mukherjee M."/>
            <person name="Okumura C.Y."/>
            <person name="Schneider R."/>
            <person name="Smith A.J."/>
            <person name="Vanacova S."/>
            <person name="Villalvazo M."/>
            <person name="Haas B.J."/>
            <person name="Pertea M."/>
            <person name="Feldblyum T.V."/>
            <person name="Utterback T.R."/>
            <person name="Shu C.L."/>
            <person name="Osoegawa K."/>
            <person name="de Jong P.J."/>
            <person name="Hrdy I."/>
            <person name="Horvathova L."/>
            <person name="Zubacova Z."/>
            <person name="Dolezal P."/>
            <person name="Malik S.B."/>
            <person name="Logsdon J.M. Jr."/>
            <person name="Henze K."/>
            <person name="Gupta A."/>
            <person name="Wang C.C."/>
            <person name="Dunne R.L."/>
            <person name="Upcroft J.A."/>
            <person name="Upcroft P."/>
            <person name="White O."/>
            <person name="Salzberg S.L."/>
            <person name="Tang P."/>
            <person name="Chiu C.-H."/>
            <person name="Lee Y.-S."/>
            <person name="Embley T.M."/>
            <person name="Coombs G.H."/>
            <person name="Mottram J.C."/>
            <person name="Tachezy J."/>
            <person name="Fraser-Liggett C.M."/>
            <person name="Johnson P.J."/>
        </authorList>
    </citation>
    <scope>NUCLEOTIDE SEQUENCE [LARGE SCALE GENOMIC DNA]</scope>
    <source>
        <strain evidence="2">G3</strain>
    </source>
</reference>
<keyword evidence="1" id="KW-0472">Membrane</keyword>
<reference evidence="2" key="1">
    <citation type="submission" date="2006-10" db="EMBL/GenBank/DDBJ databases">
        <authorList>
            <person name="Amadeo P."/>
            <person name="Zhao Q."/>
            <person name="Wortman J."/>
            <person name="Fraser-Liggett C."/>
            <person name="Carlton J."/>
        </authorList>
    </citation>
    <scope>NUCLEOTIDE SEQUENCE</scope>
    <source>
        <strain evidence="2">G3</strain>
    </source>
</reference>
<keyword evidence="1" id="KW-0812">Transmembrane</keyword>
<dbReference type="SUPFAM" id="SSF56300">
    <property type="entry name" value="Metallo-dependent phosphatases"/>
    <property type="match status" value="1"/>
</dbReference>
<feature type="transmembrane region" description="Helical" evidence="1">
    <location>
        <begin position="385"/>
        <end position="406"/>
    </location>
</feature>
<dbReference type="Proteomes" id="UP000001542">
    <property type="component" value="Unassembled WGS sequence"/>
</dbReference>
<dbReference type="OrthoDB" id="45365at2759"/>
<dbReference type="RefSeq" id="XP_001315769.1">
    <property type="nucleotide sequence ID" value="XM_001315734.1"/>
</dbReference>
<dbReference type="AlphaFoldDB" id="A2EUT7"/>
<feature type="transmembrane region" description="Helical" evidence="1">
    <location>
        <begin position="502"/>
        <end position="518"/>
    </location>
</feature>
<organism evidence="2 3">
    <name type="scientific">Trichomonas vaginalis (strain ATCC PRA-98 / G3)</name>
    <dbReference type="NCBI Taxonomy" id="412133"/>
    <lineage>
        <taxon>Eukaryota</taxon>
        <taxon>Metamonada</taxon>
        <taxon>Parabasalia</taxon>
        <taxon>Trichomonadida</taxon>
        <taxon>Trichomonadidae</taxon>
        <taxon>Trichomonas</taxon>
    </lineage>
</organism>
<dbReference type="PANTHER" id="PTHR14795">
    <property type="entry name" value="HELICASE RELATED"/>
    <property type="match status" value="1"/>
</dbReference>
<evidence type="ECO:0000313" key="2">
    <source>
        <dbReference type="EMBL" id="EAY03546.1"/>
    </source>
</evidence>
<sequence length="534" mass="62688">MVDSADSTSPFSAYYSNKDDWEIYNNSVLPLIRKGNHEYFEIAGNHDLMNVKSFNSPANYYKYYVSENETDLYARKIVLNTTHEKYNVILFNPVTVPFPSALLGCMPYVAKAQMDMIEQLYEPNVSTIWVCHYPRQYLRSAKSYKGNSLHDLLRDGKLYICGHAHPEEPMLFHIDGYLSIVATALLRKSTAILYTVDNGAINAHIFDSMEEQSLFITYPQIKKQVSKHSVFNLNDFPVRVIAVKDNEWVKVRIDGEEYGNMTFINRTDRNHSFYSLDVHVENGEHTLEVYDNNGYSEEIEFFVGEKSKRFTERKLRIHIPIFYFIVTPGIVIFYLLMLLPFWKLFPAQLKEIDDYIDNPDSEMNFFKASLLSFLYVFCRFRKVPIWIIILLLVFVLILFVIPIWIQRVERQIKCVVFIWGAYMEGHLVYFVVQFWVLFLALLFIMTGMIWFVAIVYDQPFMTKLHVFEIVISVLLNVIGNIAWCCVAYAADNAWTYFCSPSTYFYTIIPIVLYFYTYFDKRKIRIIEESDAPKP</sequence>
<protein>
    <recommendedName>
        <fullName evidence="4">Calcineurin-like phosphoesterase domain-containing protein</fullName>
    </recommendedName>
</protein>
<evidence type="ECO:0000256" key="1">
    <source>
        <dbReference type="SAM" id="Phobius"/>
    </source>
</evidence>
<evidence type="ECO:0008006" key="4">
    <source>
        <dbReference type="Google" id="ProtNLM"/>
    </source>
</evidence>
<dbReference type="STRING" id="5722.A2EUT7"/>
<proteinExistence type="predicted"/>
<evidence type="ECO:0000313" key="3">
    <source>
        <dbReference type="Proteomes" id="UP000001542"/>
    </source>
</evidence>
<dbReference type="KEGG" id="tva:4761390"/>
<feature type="transmembrane region" description="Helical" evidence="1">
    <location>
        <begin position="426"/>
        <end position="454"/>
    </location>
</feature>
<feature type="transmembrane region" description="Helical" evidence="1">
    <location>
        <begin position="466"/>
        <end position="490"/>
    </location>
</feature>
<dbReference type="InParanoid" id="A2EUT7"/>
<keyword evidence="3" id="KW-1185">Reference proteome</keyword>
<dbReference type="PANTHER" id="PTHR14795:SF0">
    <property type="entry name" value="TRANSMEMBRANE PROTEIN 62"/>
    <property type="match status" value="1"/>
</dbReference>
<keyword evidence="1" id="KW-1133">Transmembrane helix</keyword>
<dbReference type="VEuPathDB" id="TrichDB:TVAGG3_0192080"/>
<gene>
    <name evidence="2" type="ORF">TVAG_041980</name>
</gene>
<dbReference type="EMBL" id="DS113501">
    <property type="protein sequence ID" value="EAY03546.1"/>
    <property type="molecule type" value="Genomic_DNA"/>
</dbReference>